<protein>
    <recommendedName>
        <fullName evidence="3">Terminase small subunit</fullName>
    </recommendedName>
</protein>
<dbReference type="EMBL" id="JAHVAH010000001">
    <property type="protein sequence ID" value="MBW0145538.1"/>
    <property type="molecule type" value="Genomic_DNA"/>
</dbReference>
<evidence type="ECO:0008006" key="3">
    <source>
        <dbReference type="Google" id="ProtNLM"/>
    </source>
</evidence>
<dbReference type="Proteomes" id="UP000698028">
    <property type="component" value="Unassembled WGS sequence"/>
</dbReference>
<sequence length="140" mass="15902">MTIYSKQLAERICQAIADGHSLAAIEKMEKMPCKRTIIRWRTEHAEFDAAYRDARTVDAINVEDQVRQLVETVNCKDSAAAAREKFQMLKWLAAVKSPREYGNRTEVSHETRMNLAEAISAARKRAGMTSQNISQRSSNE</sequence>
<keyword evidence="2" id="KW-1185">Reference proteome</keyword>
<accession>A0ABS6V8Y6</accession>
<evidence type="ECO:0000313" key="1">
    <source>
        <dbReference type="EMBL" id="MBW0145538.1"/>
    </source>
</evidence>
<dbReference type="InterPro" id="IPR048683">
    <property type="entry name" value="Sf6_terminase"/>
</dbReference>
<reference evidence="1 2" key="1">
    <citation type="submission" date="2021-07" db="EMBL/GenBank/DDBJ databases">
        <title>The draft genome sequence of Sphingomicrobium sp. B8.</title>
        <authorList>
            <person name="Mu L."/>
        </authorList>
    </citation>
    <scope>NUCLEOTIDE SEQUENCE [LARGE SCALE GENOMIC DNA]</scope>
    <source>
        <strain evidence="1 2">B8</strain>
    </source>
</reference>
<dbReference type="Pfam" id="PF20901">
    <property type="entry name" value="Sf6_terminase"/>
    <property type="match status" value="1"/>
</dbReference>
<proteinExistence type="predicted"/>
<dbReference type="RefSeq" id="WP_218633436.1">
    <property type="nucleotide sequence ID" value="NZ_JAHVAH010000001.1"/>
</dbReference>
<organism evidence="1 2">
    <name type="scientific">Sphingomicrobium clamense</name>
    <dbReference type="NCBI Taxonomy" id="2851013"/>
    <lineage>
        <taxon>Bacteria</taxon>
        <taxon>Pseudomonadati</taxon>
        <taxon>Pseudomonadota</taxon>
        <taxon>Alphaproteobacteria</taxon>
        <taxon>Sphingomonadales</taxon>
        <taxon>Sphingomonadaceae</taxon>
        <taxon>Sphingomicrobium</taxon>
    </lineage>
</organism>
<comment type="caution">
    <text evidence="1">The sequence shown here is derived from an EMBL/GenBank/DDBJ whole genome shotgun (WGS) entry which is preliminary data.</text>
</comment>
<name>A0ABS6V8Y6_9SPHN</name>
<gene>
    <name evidence="1" type="ORF">KTQ36_09560</name>
</gene>
<evidence type="ECO:0000313" key="2">
    <source>
        <dbReference type="Proteomes" id="UP000698028"/>
    </source>
</evidence>